<name>A0A376KR64_ECOLX</name>
<organism evidence="1 2">
    <name type="scientific">Escherichia coli</name>
    <dbReference type="NCBI Taxonomy" id="562"/>
    <lineage>
        <taxon>Bacteria</taxon>
        <taxon>Pseudomonadati</taxon>
        <taxon>Pseudomonadota</taxon>
        <taxon>Gammaproteobacteria</taxon>
        <taxon>Enterobacterales</taxon>
        <taxon>Enterobacteriaceae</taxon>
        <taxon>Escherichia</taxon>
    </lineage>
</organism>
<proteinExistence type="predicted"/>
<dbReference type="Proteomes" id="UP000255460">
    <property type="component" value="Unassembled WGS sequence"/>
</dbReference>
<gene>
    <name evidence="1" type="primary">yehM_4</name>
    <name evidence="1" type="ORF">NCTC10418_02767</name>
</gene>
<protein>
    <submittedName>
        <fullName evidence="1">Protein</fullName>
    </submittedName>
</protein>
<sequence>MAAAHLHAMALAQLRGHTLPLRTDWLDAIAGSLIKEALNAPLPWSYRGVIHPDTDPILLTLIDTLAGDGFGKLAPSTPQPPLPKDVTCELERTAISLPAELTLNRFNPNGLAQSQVLHRLAILEIPGIVRQQGSTLTLAGNGEERWKLTRPLSQHAALIEAACFGATLQEAATP</sequence>
<dbReference type="AlphaFoldDB" id="A0A376KR64"/>
<dbReference type="EMBL" id="UFZQ01000001">
    <property type="protein sequence ID" value="STE85175.1"/>
    <property type="molecule type" value="Genomic_DNA"/>
</dbReference>
<dbReference type="Pfam" id="PF18934">
    <property type="entry name" value="DUF5682"/>
    <property type="match status" value="1"/>
</dbReference>
<evidence type="ECO:0000313" key="1">
    <source>
        <dbReference type="EMBL" id="STE85175.1"/>
    </source>
</evidence>
<dbReference type="InterPro" id="IPR043737">
    <property type="entry name" value="DUF5682"/>
</dbReference>
<accession>A0A376KR64</accession>
<evidence type="ECO:0000313" key="2">
    <source>
        <dbReference type="Proteomes" id="UP000255460"/>
    </source>
</evidence>
<reference evidence="1 2" key="1">
    <citation type="submission" date="2018-06" db="EMBL/GenBank/DDBJ databases">
        <authorList>
            <consortium name="Pathogen Informatics"/>
            <person name="Doyle S."/>
        </authorList>
    </citation>
    <scope>NUCLEOTIDE SEQUENCE [LARGE SCALE GENOMIC DNA]</scope>
    <source>
        <strain evidence="1 2">NCTC10418</strain>
    </source>
</reference>